<dbReference type="RefSeq" id="WP_003145496.1">
    <property type="nucleotide sequence ID" value="NZ_ACDZ02000014.1"/>
</dbReference>
<proteinExistence type="predicted"/>
<gene>
    <name evidence="1" type="ORF">GEMHA0001_0451</name>
</gene>
<dbReference type="EMBL" id="ACDZ02000014">
    <property type="protein sequence ID" value="EER68012.1"/>
    <property type="molecule type" value="Genomic_DNA"/>
</dbReference>
<evidence type="ECO:0000313" key="2">
    <source>
        <dbReference type="Proteomes" id="UP000006004"/>
    </source>
</evidence>
<organism evidence="1 2">
    <name type="scientific">Gemella haemolysans ATCC 10379</name>
    <dbReference type="NCBI Taxonomy" id="546270"/>
    <lineage>
        <taxon>Bacteria</taxon>
        <taxon>Bacillati</taxon>
        <taxon>Bacillota</taxon>
        <taxon>Bacilli</taxon>
        <taxon>Bacillales</taxon>
        <taxon>Gemellaceae</taxon>
        <taxon>Gemella</taxon>
    </lineage>
</organism>
<reference evidence="1" key="1">
    <citation type="submission" date="2009-01" db="EMBL/GenBank/DDBJ databases">
        <authorList>
            <person name="Fulton L."/>
            <person name="Clifton S."/>
            <person name="Chinwalla A.T."/>
            <person name="Mitreva M."/>
            <person name="Sodergren E."/>
            <person name="Weinstock G."/>
            <person name="Clifton S."/>
            <person name="Dooling D.J."/>
            <person name="Fulton B."/>
            <person name="Minx P."/>
            <person name="Pepin K.H."/>
            <person name="Johnson M."/>
            <person name="Bhonagiri V."/>
            <person name="Nash W.E."/>
            <person name="Mardis E.R."/>
            <person name="Wilson R.K."/>
        </authorList>
    </citation>
    <scope>NUCLEOTIDE SEQUENCE [LARGE SCALE GENOMIC DNA]</scope>
    <source>
        <strain evidence="1">ATCC 10379</strain>
    </source>
</reference>
<dbReference type="OrthoDB" id="3036010at2"/>
<evidence type="ECO:0000313" key="1">
    <source>
        <dbReference type="EMBL" id="EER68012.1"/>
    </source>
</evidence>
<dbReference type="Proteomes" id="UP000006004">
    <property type="component" value="Unassembled WGS sequence"/>
</dbReference>
<accession>C5NYB3</accession>
<dbReference type="GeneID" id="93287492"/>
<name>C5NYB3_9BACL</name>
<reference evidence="1" key="2">
    <citation type="submission" date="2009-06" db="EMBL/GenBank/DDBJ databases">
        <authorList>
            <person name="Sebastian Y."/>
            <person name="Madupu R."/>
            <person name="Durkin A.S."/>
            <person name="Torralba M."/>
            <person name="Methe B."/>
            <person name="Sutton G.G."/>
            <person name="Strausberg R.L."/>
            <person name="Nelson K.E."/>
        </authorList>
    </citation>
    <scope>NUCLEOTIDE SEQUENCE [LARGE SCALE GENOMIC DNA]</scope>
    <source>
        <strain evidence="1">ATCC 10379</strain>
    </source>
</reference>
<sequence>MSLSLRKIEFYGIYFYNKESEYEDTDNLIRLIESFDKNFIFDDAKSNKFWRLDSVNRKNDLFYLIFKSGKYNHSPNYISRLDGVERVSDKNLDEGECEKTHVVINVKESTLIIEYRKSGVSSAAFVRYVNKFIRDEKIQLDKIKVVKELKQDFLNNLNSLKTIQNIQLYVKNEIIGSEYMNLIEPTENTQEEVIVTVKAERKKTLAIENIKNIFNKIGTNGQVTKRIRVRGRDSDNINVLLDSLNQSKFEQIYVELDEKGIVDSTSYFEKVSEII</sequence>
<dbReference type="eggNOG" id="ENOG5032XAP">
    <property type="taxonomic scope" value="Bacteria"/>
</dbReference>
<comment type="caution">
    <text evidence="1">The sequence shown here is derived from an EMBL/GenBank/DDBJ whole genome shotgun (WGS) entry which is preliminary data.</text>
</comment>
<dbReference type="AlphaFoldDB" id="C5NYB3"/>
<protein>
    <submittedName>
        <fullName evidence="1">Uncharacterized protein</fullName>
    </submittedName>
</protein>
<keyword evidence="2" id="KW-1185">Reference proteome</keyword>